<keyword evidence="3 8" id="KW-0540">Nuclease</keyword>
<dbReference type="AlphaFoldDB" id="A0A1Y0I6X0"/>
<keyword evidence="7 8" id="KW-0862">Zinc</keyword>
<name>A0A1Y0I6X0_9GAMM</name>
<keyword evidence="6 8" id="KW-0378">Hydrolase</keyword>
<feature type="binding site" evidence="8">
    <location>
        <position position="117"/>
    </location>
    <ligand>
        <name>Zn(2+)</name>
        <dbReference type="ChEBI" id="CHEBI:29105"/>
        <note>catalytic</note>
    </ligand>
</feature>
<evidence type="ECO:0000256" key="5">
    <source>
        <dbReference type="ARBA" id="ARBA00022759"/>
    </source>
</evidence>
<evidence type="ECO:0000256" key="1">
    <source>
        <dbReference type="ARBA" id="ARBA00010875"/>
    </source>
</evidence>
<dbReference type="GO" id="GO:0004222">
    <property type="term" value="F:metalloendopeptidase activity"/>
    <property type="evidence" value="ECO:0007669"/>
    <property type="project" value="InterPro"/>
</dbReference>
<dbReference type="OrthoDB" id="9807740at2"/>
<dbReference type="PROSITE" id="PS01306">
    <property type="entry name" value="UPF0054"/>
    <property type="match status" value="1"/>
</dbReference>
<evidence type="ECO:0000256" key="6">
    <source>
        <dbReference type="ARBA" id="ARBA00022801"/>
    </source>
</evidence>
<dbReference type="KEGG" id="ome:OLMES_1865"/>
<keyword evidence="4 8" id="KW-0479">Metal-binding</keyword>
<reference evidence="9 10" key="1">
    <citation type="submission" date="2017-05" db="EMBL/GenBank/DDBJ databases">
        <title>Genomic insights into alkan degradation activity of Oleiphilus messinensis.</title>
        <authorList>
            <person name="Kozyavkin S.A."/>
            <person name="Slesarev A.I."/>
            <person name="Golyshin P.N."/>
            <person name="Korzhenkov A."/>
            <person name="Golyshina O.N."/>
            <person name="Toshchakov S.V."/>
        </authorList>
    </citation>
    <scope>NUCLEOTIDE SEQUENCE [LARGE SCALE GENOMIC DNA]</scope>
    <source>
        <strain evidence="9 10">ME102</strain>
    </source>
</reference>
<keyword evidence="8" id="KW-0698">rRNA processing</keyword>
<protein>
    <recommendedName>
        <fullName evidence="8">Endoribonuclease YbeY</fullName>
        <ecNumber evidence="8">3.1.-.-</ecNumber>
    </recommendedName>
</protein>
<keyword evidence="5 8" id="KW-0255">Endonuclease</keyword>
<dbReference type="EC" id="3.1.-.-" evidence="8"/>
<evidence type="ECO:0000256" key="3">
    <source>
        <dbReference type="ARBA" id="ARBA00022722"/>
    </source>
</evidence>
<dbReference type="SUPFAM" id="SSF55486">
    <property type="entry name" value="Metalloproteases ('zincins'), catalytic domain"/>
    <property type="match status" value="1"/>
</dbReference>
<organism evidence="9 10">
    <name type="scientific">Oleiphilus messinensis</name>
    <dbReference type="NCBI Taxonomy" id="141451"/>
    <lineage>
        <taxon>Bacteria</taxon>
        <taxon>Pseudomonadati</taxon>
        <taxon>Pseudomonadota</taxon>
        <taxon>Gammaproteobacteria</taxon>
        <taxon>Oceanospirillales</taxon>
        <taxon>Oleiphilaceae</taxon>
        <taxon>Oleiphilus</taxon>
    </lineage>
</organism>
<dbReference type="Gene3D" id="3.40.390.30">
    <property type="entry name" value="Metalloproteases ('zincins'), catalytic domain"/>
    <property type="match status" value="1"/>
</dbReference>
<keyword evidence="8" id="KW-0963">Cytoplasm</keyword>
<dbReference type="InterPro" id="IPR023091">
    <property type="entry name" value="MetalPrtase_cat_dom_sf_prd"/>
</dbReference>
<gene>
    <name evidence="8" type="primary">ybeY</name>
    <name evidence="9" type="ORF">OLMES_1865</name>
</gene>
<dbReference type="GO" id="GO:0004521">
    <property type="term" value="F:RNA endonuclease activity"/>
    <property type="evidence" value="ECO:0007669"/>
    <property type="project" value="UniProtKB-UniRule"/>
</dbReference>
<dbReference type="Proteomes" id="UP000196027">
    <property type="component" value="Chromosome"/>
</dbReference>
<evidence type="ECO:0000313" key="9">
    <source>
        <dbReference type="EMBL" id="ARU55939.1"/>
    </source>
</evidence>
<comment type="function">
    <text evidence="8">Single strand-specific metallo-endoribonuclease involved in late-stage 70S ribosome quality control and in maturation of the 3' terminus of the 16S rRNA.</text>
</comment>
<dbReference type="GO" id="GO:0005737">
    <property type="term" value="C:cytoplasm"/>
    <property type="evidence" value="ECO:0007669"/>
    <property type="project" value="UniProtKB-SubCell"/>
</dbReference>
<keyword evidence="2 8" id="KW-0690">Ribosome biogenesis</keyword>
<feature type="binding site" evidence="8">
    <location>
        <position position="121"/>
    </location>
    <ligand>
        <name>Zn(2+)</name>
        <dbReference type="ChEBI" id="CHEBI:29105"/>
        <note>catalytic</note>
    </ligand>
</feature>
<dbReference type="Pfam" id="PF02130">
    <property type="entry name" value="YbeY"/>
    <property type="match status" value="1"/>
</dbReference>
<dbReference type="HAMAP" id="MF_00009">
    <property type="entry name" value="Endoribonucl_YbeY"/>
    <property type="match status" value="1"/>
</dbReference>
<dbReference type="PANTHER" id="PTHR46986">
    <property type="entry name" value="ENDORIBONUCLEASE YBEY, CHLOROPLASTIC"/>
    <property type="match status" value="1"/>
</dbReference>
<comment type="cofactor">
    <cofactor evidence="8">
        <name>Zn(2+)</name>
        <dbReference type="ChEBI" id="CHEBI:29105"/>
    </cofactor>
    <text evidence="8">Binds 1 zinc ion.</text>
</comment>
<evidence type="ECO:0000256" key="8">
    <source>
        <dbReference type="HAMAP-Rule" id="MF_00009"/>
    </source>
</evidence>
<dbReference type="GO" id="GO:0008270">
    <property type="term" value="F:zinc ion binding"/>
    <property type="evidence" value="ECO:0007669"/>
    <property type="project" value="UniProtKB-UniRule"/>
</dbReference>
<dbReference type="NCBIfam" id="TIGR00043">
    <property type="entry name" value="rRNA maturation RNase YbeY"/>
    <property type="match status" value="1"/>
</dbReference>
<keyword evidence="10" id="KW-1185">Reference proteome</keyword>
<dbReference type="InterPro" id="IPR020549">
    <property type="entry name" value="YbeY_CS"/>
</dbReference>
<sequence>MKLIVDLQLATQSATPDENQVQHWAQTAFEASASPENSACEMEVSIRLVDTEESATLNQTYRNKTGPTNVLSFPFDAPPGITVNLLGDLVICAPVVQKEAQEQEKTEESHWAHMVVHGILHLQGYDHIEDNEAEIMEDLETQILTELGYPAPYEEN</sequence>
<dbReference type="RefSeq" id="WP_087460985.1">
    <property type="nucleotide sequence ID" value="NZ_CP021425.1"/>
</dbReference>
<proteinExistence type="inferred from homology"/>
<accession>A0A1Y0I6X0</accession>
<feature type="binding site" evidence="8">
    <location>
        <position position="127"/>
    </location>
    <ligand>
        <name>Zn(2+)</name>
        <dbReference type="ChEBI" id="CHEBI:29105"/>
        <note>catalytic</note>
    </ligand>
</feature>
<dbReference type="InterPro" id="IPR002036">
    <property type="entry name" value="YbeY"/>
</dbReference>
<dbReference type="GO" id="GO:0006364">
    <property type="term" value="P:rRNA processing"/>
    <property type="evidence" value="ECO:0007669"/>
    <property type="project" value="UniProtKB-UniRule"/>
</dbReference>
<evidence type="ECO:0000256" key="7">
    <source>
        <dbReference type="ARBA" id="ARBA00022833"/>
    </source>
</evidence>
<dbReference type="PANTHER" id="PTHR46986:SF1">
    <property type="entry name" value="ENDORIBONUCLEASE YBEY, CHLOROPLASTIC"/>
    <property type="match status" value="1"/>
</dbReference>
<evidence type="ECO:0000313" key="10">
    <source>
        <dbReference type="Proteomes" id="UP000196027"/>
    </source>
</evidence>
<comment type="subcellular location">
    <subcellularLocation>
        <location evidence="8">Cytoplasm</location>
    </subcellularLocation>
</comment>
<comment type="similarity">
    <text evidence="1 8">Belongs to the endoribonuclease YbeY family.</text>
</comment>
<evidence type="ECO:0000256" key="4">
    <source>
        <dbReference type="ARBA" id="ARBA00022723"/>
    </source>
</evidence>
<evidence type="ECO:0000256" key="2">
    <source>
        <dbReference type="ARBA" id="ARBA00022517"/>
    </source>
</evidence>
<dbReference type="EMBL" id="CP021425">
    <property type="protein sequence ID" value="ARU55939.1"/>
    <property type="molecule type" value="Genomic_DNA"/>
</dbReference>